<proteinExistence type="predicted"/>
<keyword evidence="3" id="KW-1185">Reference proteome</keyword>
<dbReference type="AlphaFoldDB" id="A0A4Z2FG15"/>
<evidence type="ECO:0000256" key="1">
    <source>
        <dbReference type="SAM" id="MobiDB-lite"/>
    </source>
</evidence>
<name>A0A4Z2FG15_9TELE</name>
<gene>
    <name evidence="2" type="ORF">EYF80_050490</name>
</gene>
<organism evidence="2 3">
    <name type="scientific">Liparis tanakae</name>
    <name type="common">Tanaka's snailfish</name>
    <dbReference type="NCBI Taxonomy" id="230148"/>
    <lineage>
        <taxon>Eukaryota</taxon>
        <taxon>Metazoa</taxon>
        <taxon>Chordata</taxon>
        <taxon>Craniata</taxon>
        <taxon>Vertebrata</taxon>
        <taxon>Euteleostomi</taxon>
        <taxon>Actinopterygii</taxon>
        <taxon>Neopterygii</taxon>
        <taxon>Teleostei</taxon>
        <taxon>Neoteleostei</taxon>
        <taxon>Acanthomorphata</taxon>
        <taxon>Eupercaria</taxon>
        <taxon>Perciformes</taxon>
        <taxon>Cottioidei</taxon>
        <taxon>Cottales</taxon>
        <taxon>Liparidae</taxon>
        <taxon>Liparis</taxon>
    </lineage>
</organism>
<sequence>MSPSYVQEPNFMEQFWRSKGKKVTSMVQDDLKEDKEEAEFTLSASLCCSMNEERGGWRRGGANHNVGTTIEWEERENLNLEKQNFLGESLERGQNIQLEARGLVLQESSGGRYPDARRREGTIYRPGE</sequence>
<reference evidence="2 3" key="1">
    <citation type="submission" date="2019-03" db="EMBL/GenBank/DDBJ databases">
        <title>First draft genome of Liparis tanakae, snailfish: a comprehensive survey of snailfish specific genes.</title>
        <authorList>
            <person name="Kim W."/>
            <person name="Song I."/>
            <person name="Jeong J.-H."/>
            <person name="Kim D."/>
            <person name="Kim S."/>
            <person name="Ryu S."/>
            <person name="Song J.Y."/>
            <person name="Lee S.K."/>
        </authorList>
    </citation>
    <scope>NUCLEOTIDE SEQUENCE [LARGE SCALE GENOMIC DNA]</scope>
    <source>
        <tissue evidence="2">Muscle</tissue>
    </source>
</reference>
<accession>A0A4Z2FG15</accession>
<dbReference type="EMBL" id="SRLO01001288">
    <property type="protein sequence ID" value="TNN39342.1"/>
    <property type="molecule type" value="Genomic_DNA"/>
</dbReference>
<protein>
    <submittedName>
        <fullName evidence="2">Uncharacterized protein</fullName>
    </submittedName>
</protein>
<evidence type="ECO:0000313" key="3">
    <source>
        <dbReference type="Proteomes" id="UP000314294"/>
    </source>
</evidence>
<feature type="compositionally biased region" description="Basic and acidic residues" evidence="1">
    <location>
        <begin position="114"/>
        <end position="128"/>
    </location>
</feature>
<dbReference type="Proteomes" id="UP000314294">
    <property type="component" value="Unassembled WGS sequence"/>
</dbReference>
<feature type="region of interest" description="Disordered" evidence="1">
    <location>
        <begin position="109"/>
        <end position="128"/>
    </location>
</feature>
<evidence type="ECO:0000313" key="2">
    <source>
        <dbReference type="EMBL" id="TNN39342.1"/>
    </source>
</evidence>
<comment type="caution">
    <text evidence="2">The sequence shown here is derived from an EMBL/GenBank/DDBJ whole genome shotgun (WGS) entry which is preliminary data.</text>
</comment>